<dbReference type="PANTHER" id="PTHR24096">
    <property type="entry name" value="LONG-CHAIN-FATTY-ACID--COA LIGASE"/>
    <property type="match status" value="1"/>
</dbReference>
<evidence type="ECO:0000256" key="2">
    <source>
        <dbReference type="ARBA" id="ARBA00022598"/>
    </source>
</evidence>
<dbReference type="GO" id="GO:0016405">
    <property type="term" value="F:CoA-ligase activity"/>
    <property type="evidence" value="ECO:0007669"/>
    <property type="project" value="TreeGrafter"/>
</dbReference>
<dbReference type="Pfam" id="PF00501">
    <property type="entry name" value="AMP-binding"/>
    <property type="match status" value="1"/>
</dbReference>
<evidence type="ECO:0000259" key="3">
    <source>
        <dbReference type="Pfam" id="PF00501"/>
    </source>
</evidence>
<dbReference type="InterPro" id="IPR045851">
    <property type="entry name" value="AMP-bd_C_sf"/>
</dbReference>
<accession>A0A0D0PKN3</accession>
<name>A0A0D0PKN3_PSEFL</name>
<dbReference type="InterPro" id="IPR000873">
    <property type="entry name" value="AMP-dep_synth/lig_dom"/>
</dbReference>
<feature type="domain" description="AMP-dependent synthetase/ligase" evidence="3">
    <location>
        <begin position="12"/>
        <end position="284"/>
    </location>
</feature>
<evidence type="ECO:0000256" key="1">
    <source>
        <dbReference type="ARBA" id="ARBA00006432"/>
    </source>
</evidence>
<organism evidence="5 6">
    <name type="scientific">Pseudomonas fluorescens</name>
    <dbReference type="NCBI Taxonomy" id="294"/>
    <lineage>
        <taxon>Bacteria</taxon>
        <taxon>Pseudomonadati</taxon>
        <taxon>Pseudomonadota</taxon>
        <taxon>Gammaproteobacteria</taxon>
        <taxon>Pseudomonadales</taxon>
        <taxon>Pseudomonadaceae</taxon>
        <taxon>Pseudomonas</taxon>
    </lineage>
</organism>
<evidence type="ECO:0008006" key="7">
    <source>
        <dbReference type="Google" id="ProtNLM"/>
    </source>
</evidence>
<dbReference type="Gene3D" id="3.30.300.30">
    <property type="match status" value="1"/>
</dbReference>
<dbReference type="PROSITE" id="PS00455">
    <property type="entry name" value="AMP_BINDING"/>
    <property type="match status" value="1"/>
</dbReference>
<dbReference type="PATRIC" id="fig|294.124.peg.446"/>
<comment type="caution">
    <text evidence="5">The sequence shown here is derived from an EMBL/GenBank/DDBJ whole genome shotgun (WGS) entry which is preliminary data.</text>
</comment>
<feature type="domain" description="AMP-binding enzyme C-terminal" evidence="4">
    <location>
        <begin position="367"/>
        <end position="440"/>
    </location>
</feature>
<protein>
    <recommendedName>
        <fullName evidence="7">Long-chain-fatty-acid--CoA ligase</fullName>
    </recommendedName>
</protein>
<dbReference type="PANTHER" id="PTHR24096:SF149">
    <property type="entry name" value="AMP-BINDING DOMAIN-CONTAINING PROTEIN-RELATED"/>
    <property type="match status" value="1"/>
</dbReference>
<proteinExistence type="inferred from homology"/>
<dbReference type="SUPFAM" id="SSF56801">
    <property type="entry name" value="Acetyl-CoA synthetase-like"/>
    <property type="match status" value="1"/>
</dbReference>
<dbReference type="InterPro" id="IPR020845">
    <property type="entry name" value="AMP-binding_CS"/>
</dbReference>
<sequence>MIFKPLINGFAQFSNQIFLNDPEQSYTYAQLNDEIGVQLEWLAGHGVARQAVVFMNGDFSFTGIALFLALYQNGNIIALNTAENPAEIQNKQAAANPEFVIDIEARQIRACTVAQAPQNPMIGELKKQAHAGLILFSSGTTGKPKAMLHDLDRLVGEFADKRSRRLDIFLFLLFDHIGGINTLLNILSIGGTATIAASKTPDTVASLIEKHRITVLPTSPTFLNLMLINQVFDTYNLSSLRMITYGTEPMPESLLLKLRERLPRVKFLQTFGTSETGIINTSSLSSDSLYMRFQEGSSEHKIVDGELWLRSATQVMGYLNHSMDSFTEDGWFKTGDLVEVNADGYLKILGRSKEIINVGGEKVYPAEVESVLLRHPQVRDCKAYGEANGLTGQFVAAHIVLDSDYGDSTATVLRDIRHFARRLMDAYKVPVRLKSVDAIQYSTRFKKLLID</sequence>
<evidence type="ECO:0000313" key="6">
    <source>
        <dbReference type="Proteomes" id="UP000032101"/>
    </source>
</evidence>
<dbReference type="Pfam" id="PF13193">
    <property type="entry name" value="AMP-binding_C"/>
    <property type="match status" value="1"/>
</dbReference>
<dbReference type="Gene3D" id="3.40.50.12780">
    <property type="entry name" value="N-terminal domain of ligase-like"/>
    <property type="match status" value="1"/>
</dbReference>
<dbReference type="Proteomes" id="UP000032101">
    <property type="component" value="Unassembled WGS sequence"/>
</dbReference>
<dbReference type="InterPro" id="IPR025110">
    <property type="entry name" value="AMP-bd_C"/>
</dbReference>
<dbReference type="EMBL" id="JXNZ01000011">
    <property type="protein sequence ID" value="KIQ61082.1"/>
    <property type="molecule type" value="Genomic_DNA"/>
</dbReference>
<gene>
    <name evidence="5" type="ORF">RL74_02195</name>
</gene>
<evidence type="ECO:0000259" key="4">
    <source>
        <dbReference type="Pfam" id="PF13193"/>
    </source>
</evidence>
<reference evidence="5 6" key="1">
    <citation type="submission" date="2015-01" db="EMBL/GenBank/DDBJ databases">
        <title>Draft Genome Sequence of the Biocontrol and Plant Growth-Promoting Rhizobacteria (PGPR) Pseudomonas fluorescens UM270.</title>
        <authorList>
            <person name="Hernandez-Salmeron J.E."/>
            <person name="Santoyo G."/>
            <person name="Moreno-Hagelsieb G."/>
            <person name="Hernandez-Leon R."/>
        </authorList>
    </citation>
    <scope>NUCLEOTIDE SEQUENCE [LARGE SCALE GENOMIC DNA]</scope>
    <source>
        <strain evidence="5 6">UM270</strain>
    </source>
</reference>
<comment type="similarity">
    <text evidence="1">Belongs to the ATP-dependent AMP-binding enzyme family.</text>
</comment>
<dbReference type="AlphaFoldDB" id="A0A0D0PKN3"/>
<dbReference type="RefSeq" id="WP_042728193.1">
    <property type="nucleotide sequence ID" value="NZ_JXNZ01000011.1"/>
</dbReference>
<keyword evidence="2" id="KW-0436">Ligase</keyword>
<dbReference type="InterPro" id="IPR042099">
    <property type="entry name" value="ANL_N_sf"/>
</dbReference>
<dbReference type="OrthoDB" id="7055148at2"/>
<evidence type="ECO:0000313" key="5">
    <source>
        <dbReference type="EMBL" id="KIQ61082.1"/>
    </source>
</evidence>
<dbReference type="CDD" id="cd04433">
    <property type="entry name" value="AFD_class_I"/>
    <property type="match status" value="1"/>
</dbReference>